<gene>
    <name evidence="2" type="ORF">LY89DRAFT_718784</name>
</gene>
<dbReference type="AlphaFoldDB" id="A0A194XAP8"/>
<dbReference type="Proteomes" id="UP000070700">
    <property type="component" value="Unassembled WGS sequence"/>
</dbReference>
<evidence type="ECO:0000256" key="1">
    <source>
        <dbReference type="SAM" id="MobiDB-lite"/>
    </source>
</evidence>
<evidence type="ECO:0000313" key="3">
    <source>
        <dbReference type="Proteomes" id="UP000070700"/>
    </source>
</evidence>
<dbReference type="GO" id="GO:0003676">
    <property type="term" value="F:nucleic acid binding"/>
    <property type="evidence" value="ECO:0007669"/>
    <property type="project" value="InterPro"/>
</dbReference>
<dbReference type="EMBL" id="KQ947415">
    <property type="protein sequence ID" value="KUJ17251.1"/>
    <property type="molecule type" value="Genomic_DNA"/>
</dbReference>
<keyword evidence="3" id="KW-1185">Reference proteome</keyword>
<reference evidence="2 3" key="1">
    <citation type="submission" date="2015-10" db="EMBL/GenBank/DDBJ databases">
        <title>Full genome of DAOMC 229536 Phialocephala scopiformis, a fungal endophyte of spruce producing the potent anti-insectan compound rugulosin.</title>
        <authorList>
            <consortium name="DOE Joint Genome Institute"/>
            <person name="Walker A.K."/>
            <person name="Frasz S.L."/>
            <person name="Seifert K.A."/>
            <person name="Miller J.D."/>
            <person name="Mondo S.J."/>
            <person name="Labutti K."/>
            <person name="Lipzen A."/>
            <person name="Dockter R."/>
            <person name="Kennedy M."/>
            <person name="Grigoriev I.V."/>
            <person name="Spatafora J.W."/>
        </authorList>
    </citation>
    <scope>NUCLEOTIDE SEQUENCE [LARGE SCALE GENOMIC DNA]</scope>
    <source>
        <strain evidence="2 3">CBS 120377</strain>
    </source>
</reference>
<dbReference type="InterPro" id="IPR036397">
    <property type="entry name" value="RNaseH_sf"/>
</dbReference>
<dbReference type="RefSeq" id="XP_018071606.1">
    <property type="nucleotide sequence ID" value="XM_018218445.1"/>
</dbReference>
<dbReference type="OrthoDB" id="3558968at2759"/>
<sequence>MAPTTRRTSRITPPPGPSSGHEANTIKKTRFFTAYDKEISFKSLRQIAKDESTTESTARRWLKQCENMGILAYRYTRGRSGKLGKPSKVTKAMCKKLVDPARNPVRNQPYEAQIAYHKIPSHIDPSAQQAPGILRELGTRYDDENIVERGERKGVKFYVAVWVTWFDKAKKLEFYNDEEEYEEQPPMPTKPRRRPTTETPEEYQARLTDWEAQKPHKVDVKPQGNSMTQKYYTERLLPVYIDAIQKARIRDPGPWLFQEDGDPSYGMRKRGLAQQLKENNWIVNLKHPA</sequence>
<dbReference type="InParanoid" id="A0A194XAP8"/>
<feature type="region of interest" description="Disordered" evidence="1">
    <location>
        <begin position="1"/>
        <end position="25"/>
    </location>
</feature>
<evidence type="ECO:0000313" key="2">
    <source>
        <dbReference type="EMBL" id="KUJ17251.1"/>
    </source>
</evidence>
<name>A0A194XAP8_MOLSC</name>
<feature type="region of interest" description="Disordered" evidence="1">
    <location>
        <begin position="177"/>
        <end position="202"/>
    </location>
</feature>
<dbReference type="Gene3D" id="3.30.420.10">
    <property type="entry name" value="Ribonuclease H-like superfamily/Ribonuclease H"/>
    <property type="match status" value="1"/>
</dbReference>
<organism evidence="2 3">
    <name type="scientific">Mollisia scopiformis</name>
    <name type="common">Conifer needle endophyte fungus</name>
    <name type="synonym">Phialocephala scopiformis</name>
    <dbReference type="NCBI Taxonomy" id="149040"/>
    <lineage>
        <taxon>Eukaryota</taxon>
        <taxon>Fungi</taxon>
        <taxon>Dikarya</taxon>
        <taxon>Ascomycota</taxon>
        <taxon>Pezizomycotina</taxon>
        <taxon>Leotiomycetes</taxon>
        <taxon>Helotiales</taxon>
        <taxon>Mollisiaceae</taxon>
        <taxon>Mollisia</taxon>
    </lineage>
</organism>
<proteinExistence type="predicted"/>
<dbReference type="GeneID" id="28828171"/>
<dbReference type="KEGG" id="psco:LY89DRAFT_718784"/>
<accession>A0A194XAP8</accession>
<protein>
    <submittedName>
        <fullName evidence="2">Uncharacterized protein</fullName>
    </submittedName>
</protein>